<protein>
    <submittedName>
        <fullName evidence="2">ElaB/YqjD/DUF883 family membrane-anchored ribosome-binding protein</fullName>
    </submittedName>
</protein>
<evidence type="ECO:0000256" key="1">
    <source>
        <dbReference type="SAM" id="Phobius"/>
    </source>
</evidence>
<dbReference type="RefSeq" id="WP_209854406.1">
    <property type="nucleotide sequence ID" value="NZ_JAGGJV010000007.1"/>
</dbReference>
<evidence type="ECO:0000313" key="3">
    <source>
        <dbReference type="Proteomes" id="UP000823786"/>
    </source>
</evidence>
<keyword evidence="1" id="KW-0812">Transmembrane</keyword>
<dbReference type="EMBL" id="JAGGJV010000007">
    <property type="protein sequence ID" value="MBP1860403.1"/>
    <property type="molecule type" value="Genomic_DNA"/>
</dbReference>
<keyword evidence="1" id="KW-1133">Transmembrane helix</keyword>
<sequence length="107" mass="11191">MAESTTNNDIESLRTEVARLTKIVSAQGQQAYSDIRQRAANVVDAAAPTARKAANVAKAEGSAIAQTARDHPTAAGSVLLLAAAIGMAVGYVLGASSQPEPPRRRYW</sequence>
<keyword evidence="1" id="KW-0472">Membrane</keyword>
<evidence type="ECO:0000313" key="2">
    <source>
        <dbReference type="EMBL" id="MBP1860403.1"/>
    </source>
</evidence>
<accession>A0ABS4ER46</accession>
<gene>
    <name evidence="2" type="ORF">J2Z75_003924</name>
</gene>
<comment type="caution">
    <text evidence="2">The sequence shown here is derived from an EMBL/GenBank/DDBJ whole genome shotgun (WGS) entry which is preliminary data.</text>
</comment>
<name>A0ABS4ER46_9HYPH</name>
<organism evidence="2 3">
    <name type="scientific">Rhizobium herbae</name>
    <dbReference type="NCBI Taxonomy" id="508661"/>
    <lineage>
        <taxon>Bacteria</taxon>
        <taxon>Pseudomonadati</taxon>
        <taxon>Pseudomonadota</taxon>
        <taxon>Alphaproteobacteria</taxon>
        <taxon>Hyphomicrobiales</taxon>
        <taxon>Rhizobiaceae</taxon>
        <taxon>Rhizobium/Agrobacterium group</taxon>
        <taxon>Rhizobium</taxon>
    </lineage>
</organism>
<dbReference type="Proteomes" id="UP000823786">
    <property type="component" value="Unassembled WGS sequence"/>
</dbReference>
<feature type="transmembrane region" description="Helical" evidence="1">
    <location>
        <begin position="74"/>
        <end position="95"/>
    </location>
</feature>
<reference evidence="2 3" key="1">
    <citation type="submission" date="2021-03" db="EMBL/GenBank/DDBJ databases">
        <title>Genomic Encyclopedia of Type Strains, Phase IV (KMG-IV): sequencing the most valuable type-strain genomes for metagenomic binning, comparative biology and taxonomic classification.</title>
        <authorList>
            <person name="Goeker M."/>
        </authorList>
    </citation>
    <scope>NUCLEOTIDE SEQUENCE [LARGE SCALE GENOMIC DNA]</scope>
    <source>
        <strain evidence="2 3">DSM 26427</strain>
    </source>
</reference>
<keyword evidence="3" id="KW-1185">Reference proteome</keyword>
<proteinExistence type="predicted"/>